<keyword evidence="2" id="KW-0677">Repeat</keyword>
<organism evidence="4 5">
    <name type="scientific">Candidatus Woesebacteria bacterium RIFCSPHIGHO2_02_FULL_39_13</name>
    <dbReference type="NCBI Taxonomy" id="1802505"/>
    <lineage>
        <taxon>Bacteria</taxon>
        <taxon>Candidatus Woeseibacteriota</taxon>
    </lineage>
</organism>
<gene>
    <name evidence="4" type="ORF">A3D01_05620</name>
</gene>
<evidence type="ECO:0000256" key="2">
    <source>
        <dbReference type="ARBA" id="ARBA00022737"/>
    </source>
</evidence>
<dbReference type="Gene3D" id="3.90.70.10">
    <property type="entry name" value="Cysteine proteinases"/>
    <property type="match status" value="1"/>
</dbReference>
<sequence>MKISKIFYILLLVLVILTSSIIKPSNTFSVAPEVWRTTEPLLFPLASHTSITANSKVYIIGGSASFGNTNNNVLMSSYNSSGELSLWNSASTIQTPVIWHSSVILNNFLYILGGSPDGYNGVTDTINQVVFSDISSGIPSAWNETSPLPVSTGLGNAVSINNSKILYAGGWIKSGGSIVGYSKQIYMADINPEGTIDEIPGWKYIGDLPNALYGFGMISSGDKITIIGGLNPDGDFPGYSSAVFETTVNPTDGTLSDWTPKDSLPSPIYRSGITKIGNYVVSVGGYTFTDDLGNHITDSVYYAPLDNTGSIGEWQTAAPFPAKYCCGSLTASDTHLYYTGGHDGGGYFDTVYYASISDVVEAPSPTPEPEINLNVPDLKQYYSPASLWGNDPYDHLQGKTIESVGCALTSAAMVLRYYNHDVFPGELNQWLIDHPHGYNREGWVNWATVAVFTKQNAKKINPLLPLKHLEWKRISQHDDNIVDGQLTLTQPVILNVPGHFVVAKGKTNSDYYINDPASNSFSLLSQTESYHGGPYWKIETFNPTNTDFSYIYLLVDPGIQMEVYDPNDNKIEDGYSVEEPITSDDGLNNPSGLPLNSFALPKPNNGFYKVSLSGDTNYQLDAYLYDTEGNSKLLSFEGSVEPSQDDLYLISFDRDNSSDQTISAVNIDSILEDLDMGNENGKITNQGIYNSLIHLVVNTQKLKDKDNKFAAKVLLEVVLARIEFFTPQFIDPTFSDYIIKKLNILLTNL</sequence>
<feature type="domain" description="Peptidase C39-like" evidence="3">
    <location>
        <begin position="395"/>
        <end position="517"/>
    </location>
</feature>
<dbReference type="Pfam" id="PF13529">
    <property type="entry name" value="Peptidase_C39_2"/>
    <property type="match status" value="1"/>
</dbReference>
<evidence type="ECO:0000256" key="1">
    <source>
        <dbReference type="ARBA" id="ARBA00022441"/>
    </source>
</evidence>
<dbReference type="Gene3D" id="2.120.10.80">
    <property type="entry name" value="Kelch-type beta propeller"/>
    <property type="match status" value="2"/>
</dbReference>
<dbReference type="InterPro" id="IPR015915">
    <property type="entry name" value="Kelch-typ_b-propeller"/>
</dbReference>
<dbReference type="AlphaFoldDB" id="A0A1F7Z0I8"/>
<dbReference type="InterPro" id="IPR039564">
    <property type="entry name" value="Peptidase_C39-like"/>
</dbReference>
<protein>
    <recommendedName>
        <fullName evidence="3">Peptidase C39-like domain-containing protein</fullName>
    </recommendedName>
</protein>
<dbReference type="SUPFAM" id="SSF117281">
    <property type="entry name" value="Kelch motif"/>
    <property type="match status" value="2"/>
</dbReference>
<keyword evidence="1" id="KW-0880">Kelch repeat</keyword>
<comment type="caution">
    <text evidence="4">The sequence shown here is derived from an EMBL/GenBank/DDBJ whole genome shotgun (WGS) entry which is preliminary data.</text>
</comment>
<name>A0A1F7Z0I8_9BACT</name>
<dbReference type="PANTHER" id="PTHR45632">
    <property type="entry name" value="LD33804P"/>
    <property type="match status" value="1"/>
</dbReference>
<accession>A0A1F7Z0I8</accession>
<reference evidence="4 5" key="1">
    <citation type="journal article" date="2016" name="Nat. Commun.">
        <title>Thousands of microbial genomes shed light on interconnected biogeochemical processes in an aquifer system.</title>
        <authorList>
            <person name="Anantharaman K."/>
            <person name="Brown C.T."/>
            <person name="Hug L.A."/>
            <person name="Sharon I."/>
            <person name="Castelle C.J."/>
            <person name="Probst A.J."/>
            <person name="Thomas B.C."/>
            <person name="Singh A."/>
            <person name="Wilkins M.J."/>
            <person name="Karaoz U."/>
            <person name="Brodie E.L."/>
            <person name="Williams K.H."/>
            <person name="Hubbard S.S."/>
            <person name="Banfield J.F."/>
        </authorList>
    </citation>
    <scope>NUCLEOTIDE SEQUENCE [LARGE SCALE GENOMIC DNA]</scope>
</reference>
<proteinExistence type="predicted"/>
<evidence type="ECO:0000313" key="5">
    <source>
        <dbReference type="Proteomes" id="UP000177169"/>
    </source>
</evidence>
<dbReference type="EMBL" id="MGGR01000026">
    <property type="protein sequence ID" value="OGM32974.1"/>
    <property type="molecule type" value="Genomic_DNA"/>
</dbReference>
<dbReference type="Proteomes" id="UP000177169">
    <property type="component" value="Unassembled WGS sequence"/>
</dbReference>
<dbReference type="STRING" id="1802505.A3D01_05620"/>
<evidence type="ECO:0000259" key="3">
    <source>
        <dbReference type="Pfam" id="PF13529"/>
    </source>
</evidence>
<evidence type="ECO:0000313" key="4">
    <source>
        <dbReference type="EMBL" id="OGM32974.1"/>
    </source>
</evidence>
<dbReference type="PANTHER" id="PTHR45632:SF3">
    <property type="entry name" value="KELCH-LIKE PROTEIN 32"/>
    <property type="match status" value="1"/>
</dbReference>